<sequence>MQHVILGMLLVHGPLTLYAVQRQFTAGVSLFYSASFGSIQRALRQLVDRGLVSVASPGERGQKPYSITADGEREWREWMRHPITGSDAETTALAKVFFLGAVDSAERAAVLSTIRERITADLAELDGTADGIDRLDVPAESAEVLRFQRATLDYGIRAHRLALEWVDELDDVAPAAGRIAPQAAVRG</sequence>
<feature type="domain" description="Transcription regulator PadR C-terminal" evidence="1">
    <location>
        <begin position="93"/>
        <end position="169"/>
    </location>
</feature>
<dbReference type="PANTHER" id="PTHR43252">
    <property type="entry name" value="TRANSCRIPTIONAL REGULATOR YQJI"/>
    <property type="match status" value="1"/>
</dbReference>
<dbReference type="PANTHER" id="PTHR43252:SF6">
    <property type="entry name" value="NEGATIVE TRANSCRIPTION REGULATOR PADR"/>
    <property type="match status" value="1"/>
</dbReference>
<dbReference type="Pfam" id="PF10400">
    <property type="entry name" value="Vir_act_alpha_C"/>
    <property type="match status" value="1"/>
</dbReference>
<evidence type="ECO:0000313" key="2">
    <source>
        <dbReference type="EMBL" id="GAA3629548.1"/>
    </source>
</evidence>
<dbReference type="InterPro" id="IPR018309">
    <property type="entry name" value="Tscrpt_reg_PadR_C"/>
</dbReference>
<dbReference type="SUPFAM" id="SSF46785">
    <property type="entry name" value="Winged helix' DNA-binding domain"/>
    <property type="match status" value="1"/>
</dbReference>
<dbReference type="EMBL" id="BAAAYU010000001">
    <property type="protein sequence ID" value="GAA3629548.1"/>
    <property type="molecule type" value="Genomic_DNA"/>
</dbReference>
<dbReference type="InterPro" id="IPR036390">
    <property type="entry name" value="WH_DNA-bd_sf"/>
</dbReference>
<dbReference type="InterPro" id="IPR036388">
    <property type="entry name" value="WH-like_DNA-bd_sf"/>
</dbReference>
<protein>
    <recommendedName>
        <fullName evidence="1">Transcription regulator PadR C-terminal domain-containing protein</fullName>
    </recommendedName>
</protein>
<dbReference type="Proteomes" id="UP001501697">
    <property type="component" value="Unassembled WGS sequence"/>
</dbReference>
<dbReference type="RefSeq" id="WP_344736826.1">
    <property type="nucleotide sequence ID" value="NZ_BAAAYU010000001.1"/>
</dbReference>
<evidence type="ECO:0000259" key="1">
    <source>
        <dbReference type="Pfam" id="PF10400"/>
    </source>
</evidence>
<reference evidence="3" key="1">
    <citation type="journal article" date="2019" name="Int. J. Syst. Evol. Microbiol.">
        <title>The Global Catalogue of Microorganisms (GCM) 10K type strain sequencing project: providing services to taxonomists for standard genome sequencing and annotation.</title>
        <authorList>
            <consortium name="The Broad Institute Genomics Platform"/>
            <consortium name="The Broad Institute Genome Sequencing Center for Infectious Disease"/>
            <person name="Wu L."/>
            <person name="Ma J."/>
        </authorList>
    </citation>
    <scope>NUCLEOTIDE SEQUENCE [LARGE SCALE GENOMIC DNA]</scope>
    <source>
        <strain evidence="3">JCM 16544</strain>
    </source>
</reference>
<evidence type="ECO:0000313" key="3">
    <source>
        <dbReference type="Proteomes" id="UP001501697"/>
    </source>
</evidence>
<dbReference type="Gene3D" id="1.10.10.10">
    <property type="entry name" value="Winged helix-like DNA-binding domain superfamily/Winged helix DNA-binding domain"/>
    <property type="match status" value="1"/>
</dbReference>
<organism evidence="2 3">
    <name type="scientific">Microbacterium awajiense</name>
    <dbReference type="NCBI Taxonomy" id="415214"/>
    <lineage>
        <taxon>Bacteria</taxon>
        <taxon>Bacillati</taxon>
        <taxon>Actinomycetota</taxon>
        <taxon>Actinomycetes</taxon>
        <taxon>Micrococcales</taxon>
        <taxon>Microbacteriaceae</taxon>
        <taxon>Microbacterium</taxon>
    </lineage>
</organism>
<name>A0ABP7ADD0_9MICO</name>
<proteinExistence type="predicted"/>
<comment type="caution">
    <text evidence="2">The sequence shown here is derived from an EMBL/GenBank/DDBJ whole genome shotgun (WGS) entry which is preliminary data.</text>
</comment>
<keyword evidence="3" id="KW-1185">Reference proteome</keyword>
<accession>A0ABP7ADD0</accession>
<gene>
    <name evidence="2" type="ORF">GCM10022200_10280</name>
</gene>